<evidence type="ECO:0000256" key="3">
    <source>
        <dbReference type="ARBA" id="ARBA00012515"/>
    </source>
</evidence>
<evidence type="ECO:0000256" key="6">
    <source>
        <dbReference type="ARBA" id="ARBA00048791"/>
    </source>
</evidence>
<dbReference type="GO" id="GO:0009264">
    <property type="term" value="P:deoxyribonucleotide catabolic process"/>
    <property type="evidence" value="ECO:0007669"/>
    <property type="project" value="UniProtKB-UniRule"/>
</dbReference>
<dbReference type="GO" id="GO:0016052">
    <property type="term" value="P:carbohydrate catabolic process"/>
    <property type="evidence" value="ECO:0007669"/>
    <property type="project" value="TreeGrafter"/>
</dbReference>
<reference evidence="8 9" key="1">
    <citation type="submission" date="2019-03" db="EMBL/GenBank/DDBJ databases">
        <title>Genomic Encyclopedia of Type Strains, Phase IV (KMG-IV): sequencing the most valuable type-strain genomes for metagenomic binning, comparative biology and taxonomic classification.</title>
        <authorList>
            <person name="Goeker M."/>
        </authorList>
    </citation>
    <scope>NUCLEOTIDE SEQUENCE [LARGE SCALE GENOMIC DNA]</scope>
    <source>
        <strain evidence="8 9">DSM 101483</strain>
    </source>
</reference>
<dbReference type="Proteomes" id="UP000295506">
    <property type="component" value="Unassembled WGS sequence"/>
</dbReference>
<accession>A0AA94TQ03</accession>
<dbReference type="SUPFAM" id="SSF51569">
    <property type="entry name" value="Aldolase"/>
    <property type="match status" value="1"/>
</dbReference>
<dbReference type="EC" id="4.1.2.4" evidence="3 7"/>
<evidence type="ECO:0000256" key="2">
    <source>
        <dbReference type="ARBA" id="ARBA00009473"/>
    </source>
</evidence>
<dbReference type="NCBIfam" id="TIGR00126">
    <property type="entry name" value="deoC"/>
    <property type="match status" value="1"/>
</dbReference>
<evidence type="ECO:0000256" key="7">
    <source>
        <dbReference type="NCBIfam" id="TIGR00126"/>
    </source>
</evidence>
<dbReference type="InterPro" id="IPR002915">
    <property type="entry name" value="DeoC/FbaB/LacD_aldolase"/>
</dbReference>
<dbReference type="RefSeq" id="WP_243833616.1">
    <property type="nucleotide sequence ID" value="NZ_SOBK01000010.1"/>
</dbReference>
<dbReference type="Pfam" id="PF01791">
    <property type="entry name" value="DeoC"/>
    <property type="match status" value="1"/>
</dbReference>
<dbReference type="AlphaFoldDB" id="A0AA94TQ03"/>
<sequence>MTQTMHQKEEMNDALKALIGEAAKVQANEAYALRALASMDLTSLNEDDNSETIRALCGRAVTDRGHVAAVCIYDPFVPLAKDLLAGTGVKVATVCNFPHGLPDAVAARAEARAQVAAGADEVDVVLPYKRYKAGHRDQAIALLHQVREACGHRVKMKVILETSQLQSLKITEEASRDAIDAGADFIKTSTGKVPGGADLEVAAVMLKVIREMQPQLKRPLGFKPSGGIRTVADAAGYLYLADLIMGEGWATPETLRFGASGLLDDVLAHLGLAPTPAQPTTY</sequence>
<keyword evidence="5" id="KW-0704">Schiff base</keyword>
<gene>
    <name evidence="8" type="ORF">EDC59_11093</name>
</gene>
<dbReference type="PANTHER" id="PTHR10889:SF3">
    <property type="entry name" value="DEOXYRIBOSE-PHOSPHATE ALDOLASE"/>
    <property type="match status" value="1"/>
</dbReference>
<dbReference type="GO" id="GO:0005737">
    <property type="term" value="C:cytoplasm"/>
    <property type="evidence" value="ECO:0007669"/>
    <property type="project" value="InterPro"/>
</dbReference>
<evidence type="ECO:0000313" key="9">
    <source>
        <dbReference type="Proteomes" id="UP000295506"/>
    </source>
</evidence>
<keyword evidence="4" id="KW-0456">Lyase</keyword>
<proteinExistence type="inferred from homology"/>
<dbReference type="EMBL" id="SOBK01000010">
    <property type="protein sequence ID" value="TDT87012.1"/>
    <property type="molecule type" value="Genomic_DNA"/>
</dbReference>
<dbReference type="InterPro" id="IPR013785">
    <property type="entry name" value="Aldolase_TIM"/>
</dbReference>
<comment type="caution">
    <text evidence="8">The sequence shown here is derived from an EMBL/GenBank/DDBJ whole genome shotgun (WGS) entry which is preliminary data.</text>
</comment>
<evidence type="ECO:0000256" key="5">
    <source>
        <dbReference type="ARBA" id="ARBA00023270"/>
    </source>
</evidence>
<protein>
    <recommendedName>
        <fullName evidence="3 7">Deoxyribose-phosphate aldolase</fullName>
        <ecNumber evidence="3 7">4.1.2.4</ecNumber>
    </recommendedName>
</protein>
<name>A0AA94TQ03_9BACT</name>
<comment type="catalytic activity">
    <reaction evidence="6">
        <text>2-deoxy-D-ribose 5-phosphate = D-glyceraldehyde 3-phosphate + acetaldehyde</text>
        <dbReference type="Rhea" id="RHEA:12821"/>
        <dbReference type="ChEBI" id="CHEBI:15343"/>
        <dbReference type="ChEBI" id="CHEBI:59776"/>
        <dbReference type="ChEBI" id="CHEBI:62877"/>
        <dbReference type="EC" id="4.1.2.4"/>
    </reaction>
</comment>
<evidence type="ECO:0000256" key="4">
    <source>
        <dbReference type="ARBA" id="ARBA00023239"/>
    </source>
</evidence>
<dbReference type="CDD" id="cd00959">
    <property type="entry name" value="DeoC"/>
    <property type="match status" value="1"/>
</dbReference>
<dbReference type="Gene3D" id="3.20.20.70">
    <property type="entry name" value="Aldolase class I"/>
    <property type="match status" value="1"/>
</dbReference>
<dbReference type="PANTHER" id="PTHR10889">
    <property type="entry name" value="DEOXYRIBOSE-PHOSPHATE ALDOLASE"/>
    <property type="match status" value="1"/>
</dbReference>
<evidence type="ECO:0000256" key="1">
    <source>
        <dbReference type="ARBA" id="ARBA00004816"/>
    </source>
</evidence>
<evidence type="ECO:0000313" key="8">
    <source>
        <dbReference type="EMBL" id="TDT87012.1"/>
    </source>
</evidence>
<dbReference type="SMART" id="SM01133">
    <property type="entry name" value="DeoC"/>
    <property type="match status" value="1"/>
</dbReference>
<comment type="similarity">
    <text evidence="2">Belongs to the DeoC/FbaB aldolase family. DeoC type 2 subfamily.</text>
</comment>
<dbReference type="InterPro" id="IPR011343">
    <property type="entry name" value="DeoC"/>
</dbReference>
<dbReference type="GO" id="GO:0004139">
    <property type="term" value="F:deoxyribose-phosphate aldolase activity"/>
    <property type="evidence" value="ECO:0007669"/>
    <property type="project" value="UniProtKB-UniRule"/>
</dbReference>
<dbReference type="PIRSF" id="PIRSF001357">
    <property type="entry name" value="DeoC"/>
    <property type="match status" value="1"/>
</dbReference>
<organism evidence="8 9">
    <name type="scientific">Pseudodesulfovibrio indicus</name>
    <dbReference type="NCBI Taxonomy" id="1716143"/>
    <lineage>
        <taxon>Bacteria</taxon>
        <taxon>Pseudomonadati</taxon>
        <taxon>Thermodesulfobacteriota</taxon>
        <taxon>Desulfovibrionia</taxon>
        <taxon>Desulfovibrionales</taxon>
        <taxon>Desulfovibrionaceae</taxon>
    </lineage>
</organism>
<comment type="pathway">
    <text evidence="1">Carbohydrate degradation; 2-deoxy-D-ribose 1-phosphate degradation; D-glyceraldehyde 3-phosphate and acetaldehyde from 2-deoxy-alpha-D-ribose 1-phosphate: step 2/2.</text>
</comment>